<feature type="signal peptide" evidence="1">
    <location>
        <begin position="1"/>
        <end position="17"/>
    </location>
</feature>
<keyword evidence="1" id="KW-0732">Signal</keyword>
<keyword evidence="3" id="KW-1185">Reference proteome</keyword>
<proteinExistence type="predicted"/>
<accession>A0ABR3F0B9</accession>
<gene>
    <name evidence="2" type="ORF">V5O48_013398</name>
</gene>
<name>A0ABR3F0B9_9AGAR</name>
<evidence type="ECO:0000256" key="1">
    <source>
        <dbReference type="SAM" id="SignalP"/>
    </source>
</evidence>
<dbReference type="EMBL" id="JBAHYK010001301">
    <property type="protein sequence ID" value="KAL0568580.1"/>
    <property type="molecule type" value="Genomic_DNA"/>
</dbReference>
<comment type="caution">
    <text evidence="2">The sequence shown here is derived from an EMBL/GenBank/DDBJ whole genome shotgun (WGS) entry which is preliminary data.</text>
</comment>
<reference evidence="2 3" key="1">
    <citation type="submission" date="2024-02" db="EMBL/GenBank/DDBJ databases">
        <title>A draft genome for the cacao thread blight pathogen Marasmius crinis-equi.</title>
        <authorList>
            <person name="Cohen S.P."/>
            <person name="Baruah I.K."/>
            <person name="Amoako-Attah I."/>
            <person name="Bukari Y."/>
            <person name="Meinhardt L.W."/>
            <person name="Bailey B.A."/>
        </authorList>
    </citation>
    <scope>NUCLEOTIDE SEQUENCE [LARGE SCALE GENOMIC DNA]</scope>
    <source>
        <strain evidence="2 3">GH-76</strain>
    </source>
</reference>
<dbReference type="Proteomes" id="UP001465976">
    <property type="component" value="Unassembled WGS sequence"/>
</dbReference>
<sequence length="96" mass="10409">MLVKALLLAGAAISVLAAPAGPLIGRELPTPVSAATARTYLSQLQLPTIRQKPIQALDHEWVDSFFKYYSPVNRKLQLPGDATPERVTVLVRDGSE</sequence>
<evidence type="ECO:0000313" key="3">
    <source>
        <dbReference type="Proteomes" id="UP001465976"/>
    </source>
</evidence>
<evidence type="ECO:0000313" key="2">
    <source>
        <dbReference type="EMBL" id="KAL0568580.1"/>
    </source>
</evidence>
<feature type="chain" id="PRO_5046617311" evidence="1">
    <location>
        <begin position="18"/>
        <end position="96"/>
    </location>
</feature>
<organism evidence="2 3">
    <name type="scientific">Marasmius crinis-equi</name>
    <dbReference type="NCBI Taxonomy" id="585013"/>
    <lineage>
        <taxon>Eukaryota</taxon>
        <taxon>Fungi</taxon>
        <taxon>Dikarya</taxon>
        <taxon>Basidiomycota</taxon>
        <taxon>Agaricomycotina</taxon>
        <taxon>Agaricomycetes</taxon>
        <taxon>Agaricomycetidae</taxon>
        <taxon>Agaricales</taxon>
        <taxon>Marasmiineae</taxon>
        <taxon>Marasmiaceae</taxon>
        <taxon>Marasmius</taxon>
    </lineage>
</organism>
<protein>
    <submittedName>
        <fullName evidence="2">Uncharacterized protein</fullName>
    </submittedName>
</protein>